<evidence type="ECO:0000313" key="1">
    <source>
        <dbReference type="EMBL" id="CDZ92044.1"/>
    </source>
</evidence>
<name>A0A098BTH4_9NOCA</name>
<reference evidence="1 2" key="1">
    <citation type="journal article" date="2014" name="Genome Announc.">
        <title>Draft Genome Sequence of Propane- and Butane-Oxidizing Actinobacterium Rhodococcus ruber IEGM 231.</title>
        <authorList>
            <person name="Ivshina I.B."/>
            <person name="Kuyukina M.S."/>
            <person name="Krivoruchko A.V."/>
            <person name="Barbe V."/>
            <person name="Fischer C."/>
        </authorList>
    </citation>
    <scope>NUCLEOTIDE SEQUENCE [LARGE SCALE GENOMIC DNA]</scope>
</reference>
<dbReference type="eggNOG" id="ENOG5031GDM">
    <property type="taxonomic scope" value="Bacteria"/>
</dbReference>
<dbReference type="GeneID" id="66836392"/>
<sequence>MKPGEVRLGQGVWWAEEYWRVMGVYDGGRLLRLARPTHYEDGSFSFAENVVDDVPVEFVSPHGSRRPDEK</sequence>
<proteinExistence type="predicted"/>
<organism evidence="1 2">
    <name type="scientific">Rhodococcus ruber</name>
    <dbReference type="NCBI Taxonomy" id="1830"/>
    <lineage>
        <taxon>Bacteria</taxon>
        <taxon>Bacillati</taxon>
        <taxon>Actinomycetota</taxon>
        <taxon>Actinomycetes</taxon>
        <taxon>Mycobacteriales</taxon>
        <taxon>Nocardiaceae</taxon>
        <taxon>Rhodococcus</taxon>
    </lineage>
</organism>
<evidence type="ECO:0000313" key="2">
    <source>
        <dbReference type="Proteomes" id="UP000042997"/>
    </source>
</evidence>
<dbReference type="AlphaFoldDB" id="A0A098BTH4"/>
<dbReference type="EMBL" id="CCSD01000107">
    <property type="protein sequence ID" value="CDZ92044.1"/>
    <property type="molecule type" value="Genomic_DNA"/>
</dbReference>
<dbReference type="Proteomes" id="UP000042997">
    <property type="component" value="Unassembled WGS sequence"/>
</dbReference>
<accession>A0A098BTH4</accession>
<gene>
    <name evidence="1" type="ORF">RHRU231_910083</name>
</gene>
<dbReference type="RefSeq" id="WP_230831604.1">
    <property type="nucleotide sequence ID" value="NZ_CP023714.1"/>
</dbReference>
<protein>
    <submittedName>
        <fullName evidence="1">Uncharacterized protein</fullName>
    </submittedName>
</protein>